<proteinExistence type="predicted"/>
<protein>
    <submittedName>
        <fullName evidence="2">Uncharacterized protein</fullName>
    </submittedName>
</protein>
<evidence type="ECO:0000256" key="1">
    <source>
        <dbReference type="SAM" id="MobiDB-lite"/>
    </source>
</evidence>
<sequence>MEGTLRLGLDHVPDQSGAGLPDSDPDRRGDQPHHEPFAAAGASLHPALGDPGDRRSGDCPERADPHALRPADERAVPRGRNESSFGALHPAATSFDSVSHLDPDGVAAE</sequence>
<dbReference type="EMBL" id="VSSQ01100671">
    <property type="protein sequence ID" value="MPN42729.1"/>
    <property type="molecule type" value="Genomic_DNA"/>
</dbReference>
<accession>A0A645HX23</accession>
<evidence type="ECO:0000313" key="2">
    <source>
        <dbReference type="EMBL" id="MPN42729.1"/>
    </source>
</evidence>
<feature type="region of interest" description="Disordered" evidence="1">
    <location>
        <begin position="1"/>
        <end position="109"/>
    </location>
</feature>
<gene>
    <name evidence="2" type="ORF">SDC9_190286</name>
</gene>
<reference evidence="2" key="1">
    <citation type="submission" date="2019-08" db="EMBL/GenBank/DDBJ databases">
        <authorList>
            <person name="Kucharzyk K."/>
            <person name="Murdoch R.W."/>
            <person name="Higgins S."/>
            <person name="Loffler F."/>
        </authorList>
    </citation>
    <scope>NUCLEOTIDE SEQUENCE</scope>
</reference>
<feature type="compositionally biased region" description="Basic and acidic residues" evidence="1">
    <location>
        <begin position="51"/>
        <end position="81"/>
    </location>
</feature>
<name>A0A645HX23_9ZZZZ</name>
<dbReference type="AlphaFoldDB" id="A0A645HX23"/>
<comment type="caution">
    <text evidence="2">The sequence shown here is derived from an EMBL/GenBank/DDBJ whole genome shotgun (WGS) entry which is preliminary data.</text>
</comment>
<organism evidence="2">
    <name type="scientific">bioreactor metagenome</name>
    <dbReference type="NCBI Taxonomy" id="1076179"/>
    <lineage>
        <taxon>unclassified sequences</taxon>
        <taxon>metagenomes</taxon>
        <taxon>ecological metagenomes</taxon>
    </lineage>
</organism>
<feature type="compositionally biased region" description="Basic and acidic residues" evidence="1">
    <location>
        <begin position="24"/>
        <end position="36"/>
    </location>
</feature>